<feature type="compositionally biased region" description="Polar residues" evidence="14">
    <location>
        <begin position="257"/>
        <end position="278"/>
    </location>
</feature>
<comment type="catalytic activity">
    <reaction evidence="12">
        <text>L-tyrosyl-[glycogenin] + UDP-alpha-D-glucose = alpha-D-glucosyl-L-tyrosyl-[glycogenin] + UDP + H(+)</text>
        <dbReference type="Rhea" id="RHEA:23360"/>
        <dbReference type="Rhea" id="RHEA-COMP:14604"/>
        <dbReference type="Rhea" id="RHEA-COMP:14605"/>
        <dbReference type="ChEBI" id="CHEBI:15378"/>
        <dbReference type="ChEBI" id="CHEBI:46858"/>
        <dbReference type="ChEBI" id="CHEBI:58223"/>
        <dbReference type="ChEBI" id="CHEBI:58885"/>
        <dbReference type="ChEBI" id="CHEBI:140573"/>
        <dbReference type="EC" id="2.4.1.186"/>
    </reaction>
</comment>
<keyword evidence="16" id="KW-1185">Reference proteome</keyword>
<evidence type="ECO:0000256" key="9">
    <source>
        <dbReference type="ARBA" id="ARBA00038162"/>
    </source>
</evidence>
<evidence type="ECO:0000256" key="5">
    <source>
        <dbReference type="ARBA" id="ARBA00022723"/>
    </source>
</evidence>
<evidence type="ECO:0000256" key="14">
    <source>
        <dbReference type="SAM" id="MobiDB-lite"/>
    </source>
</evidence>
<gene>
    <name evidence="15" type="ORF">PCON_04451</name>
</gene>
<dbReference type="InterPro" id="IPR029044">
    <property type="entry name" value="Nucleotide-diphossugar_trans"/>
</dbReference>
<organism evidence="15 16">
    <name type="scientific">Pyronema omphalodes (strain CBS 100304)</name>
    <name type="common">Pyronema confluens</name>
    <dbReference type="NCBI Taxonomy" id="1076935"/>
    <lineage>
        <taxon>Eukaryota</taxon>
        <taxon>Fungi</taxon>
        <taxon>Dikarya</taxon>
        <taxon>Ascomycota</taxon>
        <taxon>Pezizomycotina</taxon>
        <taxon>Pezizomycetes</taxon>
        <taxon>Pezizales</taxon>
        <taxon>Pyronemataceae</taxon>
        <taxon>Pyronema</taxon>
    </lineage>
</organism>
<feature type="region of interest" description="Disordered" evidence="14">
    <location>
        <begin position="351"/>
        <end position="370"/>
    </location>
</feature>
<evidence type="ECO:0000256" key="3">
    <source>
        <dbReference type="ARBA" id="ARBA00022490"/>
    </source>
</evidence>
<protein>
    <recommendedName>
        <fullName evidence="10">glycogenin glucosyltransferase</fullName>
        <ecNumber evidence="10">2.4.1.186</ecNumber>
    </recommendedName>
</protein>
<evidence type="ECO:0000256" key="2">
    <source>
        <dbReference type="ARBA" id="ARBA00004496"/>
    </source>
</evidence>
<evidence type="ECO:0000256" key="13">
    <source>
        <dbReference type="ARBA" id="ARBA00057883"/>
    </source>
</evidence>
<dbReference type="SUPFAM" id="SSF53448">
    <property type="entry name" value="Nucleotide-diphospho-sugar transferases"/>
    <property type="match status" value="1"/>
</dbReference>
<comment type="catalytic activity">
    <reaction evidence="11">
        <text>[1,4-alpha-D-glucosyl](n)-L-tyrosyl-[glycogenin] + UDP-alpha-D-glucose = [1,4-alpha-D-glucosyl](n+1)-L-tyrosyl-[glycogenin] + UDP + H(+)</text>
        <dbReference type="Rhea" id="RHEA:56560"/>
        <dbReference type="Rhea" id="RHEA-COMP:14606"/>
        <dbReference type="Rhea" id="RHEA-COMP:14607"/>
        <dbReference type="ChEBI" id="CHEBI:15378"/>
        <dbReference type="ChEBI" id="CHEBI:58223"/>
        <dbReference type="ChEBI" id="CHEBI:58885"/>
        <dbReference type="ChEBI" id="CHEBI:140574"/>
        <dbReference type="EC" id="2.4.1.186"/>
    </reaction>
</comment>
<dbReference type="CDD" id="cd02537">
    <property type="entry name" value="GT8_Glycogenin"/>
    <property type="match status" value="1"/>
</dbReference>
<dbReference type="Pfam" id="PF01501">
    <property type="entry name" value="Glyco_transf_8"/>
    <property type="match status" value="1"/>
</dbReference>
<keyword evidence="7" id="KW-0325">Glycoprotein</keyword>
<evidence type="ECO:0000256" key="4">
    <source>
        <dbReference type="ARBA" id="ARBA00022679"/>
    </source>
</evidence>
<sequence>MSSSTEDVYCTLLLNDGYLPGAQVLAHSLRDGLTTRKLAVMVTLGGVNKETIVELKKLYDYVIPVEPLHSNMPSNLDLMGRPDLNAALTKIHLWKQTQFRKVIYIDADMVALRAPDELFDLTADFSASPDIGWPDCFNSGFMVMHPNLKTHGELTQLASEGKTFDGADQGLLNQYFTNWNRIPFTYNCTVGINMAYQYAPAFNHYEKDVTMVHFIGASKPWDRGYVPGLPPSNTPYDKLSGHWWNVWNKHKNASAYSTPQQLQNAGGEQKSLSGSQYTGAVGGSATEQEMHQPFPAEILGSSSPTGRPAGATQQQQSQQNPPQHQQYQQVQSQEFRRGSVGIIQSTTMVSELESNTPTSTPNNNQPKFVPIRSIDQPSRYHENFAAAEQQRIAAQQQQQEEDQEPAPPTYYEAQKQTHYEQYRQGHVPEHVLTKEGLIAQDQYFQTGRGSYYVERNPSRIAHPKTPSPQPTVPRRAVFSAPTNNWDPTKSAPPQHGQPEAAKLHVQLYENAWDKPLPLRSSAEPMMAQNFAPLRYSIFGMISSSGGGETFCKCYLPLGK</sequence>
<accession>U4LD65</accession>
<keyword evidence="5" id="KW-0479">Metal-binding</keyword>
<dbReference type="AlphaFoldDB" id="U4LD65"/>
<feature type="region of interest" description="Disordered" evidence="14">
    <location>
        <begin position="257"/>
        <end position="335"/>
    </location>
</feature>
<keyword evidence="4" id="KW-0808">Transferase</keyword>
<feature type="compositionally biased region" description="Low complexity" evidence="14">
    <location>
        <begin position="313"/>
        <end position="333"/>
    </location>
</feature>
<keyword evidence="8" id="KW-0464">Manganese</keyword>
<dbReference type="Gene3D" id="3.90.550.10">
    <property type="entry name" value="Spore Coat Polysaccharide Biosynthesis Protein SpsA, Chain A"/>
    <property type="match status" value="1"/>
</dbReference>
<dbReference type="GO" id="GO:0005978">
    <property type="term" value="P:glycogen biosynthetic process"/>
    <property type="evidence" value="ECO:0007669"/>
    <property type="project" value="UniProtKB-KW"/>
</dbReference>
<dbReference type="STRING" id="1076935.U4LD65"/>
<dbReference type="GO" id="GO:0005737">
    <property type="term" value="C:cytoplasm"/>
    <property type="evidence" value="ECO:0007669"/>
    <property type="project" value="UniProtKB-SubCell"/>
</dbReference>
<evidence type="ECO:0000256" key="7">
    <source>
        <dbReference type="ARBA" id="ARBA00023180"/>
    </source>
</evidence>
<dbReference type="PANTHER" id="PTHR11183">
    <property type="entry name" value="GLYCOGENIN SUBFAMILY MEMBER"/>
    <property type="match status" value="1"/>
</dbReference>
<keyword evidence="6" id="KW-0320">Glycogen biosynthesis</keyword>
<dbReference type="InterPro" id="IPR002495">
    <property type="entry name" value="Glyco_trans_8"/>
</dbReference>
<feature type="compositionally biased region" description="Low complexity" evidence="14">
    <location>
        <begin position="354"/>
        <end position="364"/>
    </location>
</feature>
<comment type="cofactor">
    <cofactor evidence="1">
        <name>Mn(2+)</name>
        <dbReference type="ChEBI" id="CHEBI:29035"/>
    </cofactor>
</comment>
<dbReference type="OrthoDB" id="2014201at2759"/>
<name>U4LD65_PYROM</name>
<dbReference type="GO" id="GO:0008466">
    <property type="term" value="F:glycogenin glucosyltransferase activity"/>
    <property type="evidence" value="ECO:0007669"/>
    <property type="project" value="UniProtKB-EC"/>
</dbReference>
<evidence type="ECO:0000256" key="12">
    <source>
        <dbReference type="ARBA" id="ARBA00052293"/>
    </source>
</evidence>
<evidence type="ECO:0000256" key="6">
    <source>
        <dbReference type="ARBA" id="ARBA00023056"/>
    </source>
</evidence>
<dbReference type="EC" id="2.4.1.186" evidence="10"/>
<comment type="function">
    <text evidence="13">Self-glucosylating initiator of glycogen synthesis. It catalyzes the formation of a short alpha (1,4)-glucosyl chain covalently attached via a glucose 1-O-tyrosyl linkage to internal tyrosine residues and these chains act as primers for the elongation reaction catalyzed by glycogen synthase.</text>
</comment>
<reference evidence="15 16" key="1">
    <citation type="journal article" date="2013" name="PLoS Genet.">
        <title>The genome and development-dependent transcriptomes of Pyronema confluens: a window into fungal evolution.</title>
        <authorList>
            <person name="Traeger S."/>
            <person name="Altegoer F."/>
            <person name="Freitag M."/>
            <person name="Gabaldon T."/>
            <person name="Kempken F."/>
            <person name="Kumar A."/>
            <person name="Marcet-Houben M."/>
            <person name="Poggeler S."/>
            <person name="Stajich J.E."/>
            <person name="Nowrousian M."/>
        </authorList>
    </citation>
    <scope>NUCLEOTIDE SEQUENCE [LARGE SCALE GENOMIC DNA]</scope>
    <source>
        <strain evidence="16">CBS 100304</strain>
        <tissue evidence="15">Vegetative mycelium</tissue>
    </source>
</reference>
<dbReference type="Proteomes" id="UP000018144">
    <property type="component" value="Unassembled WGS sequence"/>
</dbReference>
<evidence type="ECO:0000313" key="16">
    <source>
        <dbReference type="Proteomes" id="UP000018144"/>
    </source>
</evidence>
<evidence type="ECO:0000256" key="11">
    <source>
        <dbReference type="ARBA" id="ARBA00050886"/>
    </source>
</evidence>
<comment type="subcellular location">
    <subcellularLocation>
        <location evidence="2">Cytoplasm</location>
    </subcellularLocation>
</comment>
<dbReference type="FunFam" id="3.90.550.10:FF:000092">
    <property type="entry name" value="Glycogenin 2"/>
    <property type="match status" value="1"/>
</dbReference>
<evidence type="ECO:0000313" key="15">
    <source>
        <dbReference type="EMBL" id="CCX17447.1"/>
    </source>
</evidence>
<evidence type="ECO:0000256" key="10">
    <source>
        <dbReference type="ARBA" id="ARBA00038934"/>
    </source>
</evidence>
<keyword evidence="3" id="KW-0963">Cytoplasm</keyword>
<dbReference type="InterPro" id="IPR050587">
    <property type="entry name" value="GNT1/Glycosyltrans_8"/>
</dbReference>
<dbReference type="GO" id="GO:0046872">
    <property type="term" value="F:metal ion binding"/>
    <property type="evidence" value="ECO:0007669"/>
    <property type="project" value="UniProtKB-KW"/>
</dbReference>
<evidence type="ECO:0000256" key="8">
    <source>
        <dbReference type="ARBA" id="ARBA00023211"/>
    </source>
</evidence>
<dbReference type="EMBL" id="HF936646">
    <property type="protein sequence ID" value="CCX17447.1"/>
    <property type="molecule type" value="Genomic_DNA"/>
</dbReference>
<proteinExistence type="inferred from homology"/>
<dbReference type="eggNOG" id="KOG1950">
    <property type="taxonomic scope" value="Eukaryota"/>
</dbReference>
<evidence type="ECO:0000256" key="1">
    <source>
        <dbReference type="ARBA" id="ARBA00001936"/>
    </source>
</evidence>
<feature type="region of interest" description="Disordered" evidence="14">
    <location>
        <begin position="458"/>
        <end position="498"/>
    </location>
</feature>
<comment type="similarity">
    <text evidence="9">Belongs to the glycosyltransferase 8 family. Glycogenin subfamily.</text>
</comment>